<dbReference type="InterPro" id="IPR014718">
    <property type="entry name" value="GH-type_carb-bd"/>
</dbReference>
<accession>A0AAW0B775</accession>
<reference evidence="1 2" key="1">
    <citation type="submission" date="2024-01" db="EMBL/GenBank/DDBJ databases">
        <title>A draft genome for a cacao thread blight-causing isolate of Paramarasmius palmivorus.</title>
        <authorList>
            <person name="Baruah I.K."/>
            <person name="Bukari Y."/>
            <person name="Amoako-Attah I."/>
            <person name="Meinhardt L.W."/>
            <person name="Bailey B.A."/>
            <person name="Cohen S.P."/>
        </authorList>
    </citation>
    <scope>NUCLEOTIDE SEQUENCE [LARGE SCALE GENOMIC DNA]</scope>
    <source>
        <strain evidence="1 2">GH-12</strain>
    </source>
</reference>
<organism evidence="1 2">
    <name type="scientific">Paramarasmius palmivorus</name>
    <dbReference type="NCBI Taxonomy" id="297713"/>
    <lineage>
        <taxon>Eukaryota</taxon>
        <taxon>Fungi</taxon>
        <taxon>Dikarya</taxon>
        <taxon>Basidiomycota</taxon>
        <taxon>Agaricomycotina</taxon>
        <taxon>Agaricomycetes</taxon>
        <taxon>Agaricomycetidae</taxon>
        <taxon>Agaricales</taxon>
        <taxon>Marasmiineae</taxon>
        <taxon>Marasmiaceae</taxon>
        <taxon>Paramarasmius</taxon>
    </lineage>
</organism>
<dbReference type="AlphaFoldDB" id="A0AAW0B775"/>
<sequence>MKVDRLIERDADSLPVGINKVAHDHSKGKKFWDGYSEAGYDDYAFADREIEQPKTFPASSLSSVDYLKDILKPGAVSTEDTVTELPSDTSGIRLSFDTSRKFKLSCAVSILMAIGSQREARCSTRTLSKASGSARKKIHGGSGGFEAGDGYEPGTAAFLEFHDPLWEAGEIKQGKGLLKEREVYNNYVKMSVRFREV</sequence>
<dbReference type="Proteomes" id="UP001383192">
    <property type="component" value="Unassembled WGS sequence"/>
</dbReference>
<gene>
    <name evidence="1" type="ORF">VNI00_017476</name>
</gene>
<proteinExistence type="predicted"/>
<evidence type="ECO:0000313" key="1">
    <source>
        <dbReference type="EMBL" id="KAK7021301.1"/>
    </source>
</evidence>
<dbReference type="Gene3D" id="2.70.98.10">
    <property type="match status" value="1"/>
</dbReference>
<name>A0AAW0B775_9AGAR</name>
<dbReference type="GO" id="GO:0030246">
    <property type="term" value="F:carbohydrate binding"/>
    <property type="evidence" value="ECO:0007669"/>
    <property type="project" value="InterPro"/>
</dbReference>
<protein>
    <submittedName>
        <fullName evidence="1">Uncharacterized protein</fullName>
    </submittedName>
</protein>
<dbReference type="EMBL" id="JAYKXP010000173">
    <property type="protein sequence ID" value="KAK7021301.1"/>
    <property type="molecule type" value="Genomic_DNA"/>
</dbReference>
<evidence type="ECO:0000313" key="2">
    <source>
        <dbReference type="Proteomes" id="UP001383192"/>
    </source>
</evidence>
<comment type="caution">
    <text evidence="1">The sequence shown here is derived from an EMBL/GenBank/DDBJ whole genome shotgun (WGS) entry which is preliminary data.</text>
</comment>
<keyword evidence="2" id="KW-1185">Reference proteome</keyword>